<sequence length="95" mass="11023">MPKIFVRVIFYLIFLVSIFLLILSVRFVLKIKNAPLVVVEPLGKAVIVNGKRFEGPLALKRGRYLIQGESTLKIFGNRIRIVRIPIFEVEIKWEK</sequence>
<comment type="caution">
    <text evidence="2">The sequence shown here is derived from an EMBL/GenBank/DDBJ whole genome shotgun (WGS) entry which is preliminary data.</text>
</comment>
<accession>A0A7C4GIX3</accession>
<organism evidence="2">
    <name type="scientific">Fervidobacterium thailandense</name>
    <dbReference type="NCBI Taxonomy" id="1008305"/>
    <lineage>
        <taxon>Bacteria</taxon>
        <taxon>Thermotogati</taxon>
        <taxon>Thermotogota</taxon>
        <taxon>Thermotogae</taxon>
        <taxon>Thermotogales</taxon>
        <taxon>Fervidobacteriaceae</taxon>
        <taxon>Fervidobacterium</taxon>
    </lineage>
</organism>
<evidence type="ECO:0000256" key="1">
    <source>
        <dbReference type="SAM" id="Phobius"/>
    </source>
</evidence>
<keyword evidence="1" id="KW-1133">Transmembrane helix</keyword>
<proteinExistence type="predicted"/>
<reference evidence="2" key="1">
    <citation type="journal article" date="2020" name="mSystems">
        <title>Genome- and Community-Level Interaction Insights into Carbon Utilization and Element Cycling Functions of Hydrothermarchaeota in Hydrothermal Sediment.</title>
        <authorList>
            <person name="Zhou Z."/>
            <person name="Liu Y."/>
            <person name="Xu W."/>
            <person name="Pan J."/>
            <person name="Luo Z.H."/>
            <person name="Li M."/>
        </authorList>
    </citation>
    <scope>NUCLEOTIDE SEQUENCE [LARGE SCALE GENOMIC DNA]</scope>
    <source>
        <strain evidence="2">SpSt-609</strain>
    </source>
</reference>
<protein>
    <recommendedName>
        <fullName evidence="3">PEGA domain-containing protein</fullName>
    </recommendedName>
</protein>
<name>A0A7C4GIX3_9BACT</name>
<evidence type="ECO:0008006" key="3">
    <source>
        <dbReference type="Google" id="ProtNLM"/>
    </source>
</evidence>
<dbReference type="AlphaFoldDB" id="A0A7C4GIX3"/>
<gene>
    <name evidence="2" type="ORF">ENT77_00910</name>
</gene>
<evidence type="ECO:0000313" key="2">
    <source>
        <dbReference type="EMBL" id="HGU39751.1"/>
    </source>
</evidence>
<keyword evidence="1" id="KW-0472">Membrane</keyword>
<keyword evidence="1" id="KW-0812">Transmembrane</keyword>
<feature type="transmembrane region" description="Helical" evidence="1">
    <location>
        <begin position="6"/>
        <end position="29"/>
    </location>
</feature>
<dbReference type="EMBL" id="DSZY01000005">
    <property type="protein sequence ID" value="HGU39751.1"/>
    <property type="molecule type" value="Genomic_DNA"/>
</dbReference>